<dbReference type="PROSITE" id="PS51352">
    <property type="entry name" value="THIOREDOXIN_2"/>
    <property type="match status" value="1"/>
</dbReference>
<dbReference type="PANTHER" id="PTHR42852">
    <property type="entry name" value="THIOL:DISULFIDE INTERCHANGE PROTEIN DSBE"/>
    <property type="match status" value="1"/>
</dbReference>
<organism evidence="3 4">
    <name type="scientific">Ideonella margarita</name>
    <dbReference type="NCBI Taxonomy" id="2984191"/>
    <lineage>
        <taxon>Bacteria</taxon>
        <taxon>Pseudomonadati</taxon>
        <taxon>Pseudomonadota</taxon>
        <taxon>Betaproteobacteria</taxon>
        <taxon>Burkholderiales</taxon>
        <taxon>Sphaerotilaceae</taxon>
        <taxon>Ideonella</taxon>
    </lineage>
</organism>
<name>A0ABU9C4Z2_9BURK</name>
<dbReference type="EMBL" id="JBBUTI010000002">
    <property type="protein sequence ID" value="MEK8045330.1"/>
    <property type="molecule type" value="Genomic_DNA"/>
</dbReference>
<dbReference type="Pfam" id="PF08534">
    <property type="entry name" value="Redoxin"/>
    <property type="match status" value="1"/>
</dbReference>
<sequence>MKPHLLLAALLFIAIAPASIAHAAEPVAAPTFAGTTLEGQRYDLGARRGRVVMAVLWRSDCPVCIDKLPELRANAQGWKTAPFDLVLINLDTSKSDAQTYQRLRRQVAPGEQSVYSFWQGEVQLPAAWRTADRLPHTLIIDREGKVAATFQGRIPPAAWNQVADLLP</sequence>
<dbReference type="Proteomes" id="UP001379945">
    <property type="component" value="Unassembled WGS sequence"/>
</dbReference>
<evidence type="ECO:0000259" key="2">
    <source>
        <dbReference type="PROSITE" id="PS51352"/>
    </source>
</evidence>
<dbReference type="CDD" id="cd02966">
    <property type="entry name" value="TlpA_like_family"/>
    <property type="match status" value="1"/>
</dbReference>
<protein>
    <submittedName>
        <fullName evidence="3">TlpA disulfide reductase family protein</fullName>
    </submittedName>
</protein>
<accession>A0ABU9C4Z2</accession>
<dbReference type="InterPro" id="IPR013740">
    <property type="entry name" value="Redoxin"/>
</dbReference>
<dbReference type="InterPro" id="IPR013766">
    <property type="entry name" value="Thioredoxin_domain"/>
</dbReference>
<dbReference type="RefSeq" id="WP_341397496.1">
    <property type="nucleotide sequence ID" value="NZ_JBBUTI010000002.1"/>
</dbReference>
<evidence type="ECO:0000313" key="4">
    <source>
        <dbReference type="Proteomes" id="UP001379945"/>
    </source>
</evidence>
<feature type="domain" description="Thioredoxin" evidence="2">
    <location>
        <begin position="23"/>
        <end position="167"/>
    </location>
</feature>
<keyword evidence="1" id="KW-0732">Signal</keyword>
<evidence type="ECO:0000313" key="3">
    <source>
        <dbReference type="EMBL" id="MEK8045330.1"/>
    </source>
</evidence>
<dbReference type="PANTHER" id="PTHR42852:SF13">
    <property type="entry name" value="PROTEIN DIPZ"/>
    <property type="match status" value="1"/>
</dbReference>
<dbReference type="SUPFAM" id="SSF52833">
    <property type="entry name" value="Thioredoxin-like"/>
    <property type="match status" value="1"/>
</dbReference>
<dbReference type="Gene3D" id="3.40.30.10">
    <property type="entry name" value="Glutaredoxin"/>
    <property type="match status" value="1"/>
</dbReference>
<feature type="signal peptide" evidence="1">
    <location>
        <begin position="1"/>
        <end position="23"/>
    </location>
</feature>
<evidence type="ECO:0000256" key="1">
    <source>
        <dbReference type="SAM" id="SignalP"/>
    </source>
</evidence>
<dbReference type="InterPro" id="IPR036249">
    <property type="entry name" value="Thioredoxin-like_sf"/>
</dbReference>
<comment type="caution">
    <text evidence="3">The sequence shown here is derived from an EMBL/GenBank/DDBJ whole genome shotgun (WGS) entry which is preliminary data.</text>
</comment>
<gene>
    <name evidence="3" type="ORF">AACH00_03100</name>
</gene>
<proteinExistence type="predicted"/>
<keyword evidence="4" id="KW-1185">Reference proteome</keyword>
<dbReference type="InterPro" id="IPR050553">
    <property type="entry name" value="Thioredoxin_ResA/DsbE_sf"/>
</dbReference>
<feature type="chain" id="PRO_5046434829" evidence="1">
    <location>
        <begin position="24"/>
        <end position="167"/>
    </location>
</feature>
<reference evidence="3 4" key="1">
    <citation type="submission" date="2024-04" db="EMBL/GenBank/DDBJ databases">
        <title>Novel species of the genus Ideonella isolated from streams.</title>
        <authorList>
            <person name="Lu H."/>
        </authorList>
    </citation>
    <scope>NUCLEOTIDE SEQUENCE [LARGE SCALE GENOMIC DNA]</scope>
    <source>
        <strain evidence="3 4">LYT19W</strain>
    </source>
</reference>